<accession>A0AAV4UEI7</accession>
<keyword evidence="2" id="KW-1185">Reference proteome</keyword>
<comment type="caution">
    <text evidence="1">The sequence shown here is derived from an EMBL/GenBank/DDBJ whole genome shotgun (WGS) entry which is preliminary data.</text>
</comment>
<dbReference type="EMBL" id="BPLR01012736">
    <property type="protein sequence ID" value="GIY56182.1"/>
    <property type="molecule type" value="Genomic_DNA"/>
</dbReference>
<reference evidence="1 2" key="1">
    <citation type="submission" date="2021-06" db="EMBL/GenBank/DDBJ databases">
        <title>Caerostris extrusa draft genome.</title>
        <authorList>
            <person name="Kono N."/>
            <person name="Arakawa K."/>
        </authorList>
    </citation>
    <scope>NUCLEOTIDE SEQUENCE [LARGE SCALE GENOMIC DNA]</scope>
</reference>
<protein>
    <submittedName>
        <fullName evidence="1">Uncharacterized protein</fullName>
    </submittedName>
</protein>
<dbReference type="AlphaFoldDB" id="A0AAV4UEI7"/>
<name>A0AAV4UEI7_CAEEX</name>
<sequence length="125" mass="14188">MKTLLRSGVPCLSDDCSLKVEHKLPFLSRKRAKYRSDRKSILGGLVICQLPNCSKKPHKRMEVCCREEDFSLAVSFSSLYLLGEPCLKRADELPQHQTTNQRSLISSQASISLMKSPEIMKFSKQ</sequence>
<evidence type="ECO:0000313" key="1">
    <source>
        <dbReference type="EMBL" id="GIY56182.1"/>
    </source>
</evidence>
<proteinExistence type="predicted"/>
<evidence type="ECO:0000313" key="2">
    <source>
        <dbReference type="Proteomes" id="UP001054945"/>
    </source>
</evidence>
<dbReference type="Proteomes" id="UP001054945">
    <property type="component" value="Unassembled WGS sequence"/>
</dbReference>
<gene>
    <name evidence="1" type="ORF">CEXT_391751</name>
</gene>
<organism evidence="1 2">
    <name type="scientific">Caerostris extrusa</name>
    <name type="common">Bark spider</name>
    <name type="synonym">Caerostris bankana</name>
    <dbReference type="NCBI Taxonomy" id="172846"/>
    <lineage>
        <taxon>Eukaryota</taxon>
        <taxon>Metazoa</taxon>
        <taxon>Ecdysozoa</taxon>
        <taxon>Arthropoda</taxon>
        <taxon>Chelicerata</taxon>
        <taxon>Arachnida</taxon>
        <taxon>Araneae</taxon>
        <taxon>Araneomorphae</taxon>
        <taxon>Entelegynae</taxon>
        <taxon>Araneoidea</taxon>
        <taxon>Araneidae</taxon>
        <taxon>Caerostris</taxon>
    </lineage>
</organism>